<evidence type="ECO:0000313" key="4">
    <source>
        <dbReference type="EMBL" id="SVE48544.1"/>
    </source>
</evidence>
<evidence type="ECO:0000256" key="2">
    <source>
        <dbReference type="ARBA" id="ARBA00022531"/>
    </source>
</evidence>
<sequence length="98" mass="11308">MTGKLPKYCRNTGNLIDPRFNINGFNPQRDYPKRTYAETYAITWTSPKEQGFELPTGGAALMNEGDNIMYFARKEQCLALGTQFKTDLKPKIKDYKIY</sequence>
<dbReference type="InterPro" id="IPR003685">
    <property type="entry name" value="PsaD"/>
</dbReference>
<name>A0A383DW45_9ZZZZ</name>
<dbReference type="GO" id="GO:0009538">
    <property type="term" value="C:photosystem I reaction center"/>
    <property type="evidence" value="ECO:0007669"/>
    <property type="project" value="InterPro"/>
</dbReference>
<dbReference type="PANTHER" id="PTHR31982">
    <property type="entry name" value="PHOTOSYSTEM I REACTION CENTER SUBUNIT II-1, CHLOROPLASTIC-RELATED"/>
    <property type="match status" value="1"/>
</dbReference>
<dbReference type="Gene3D" id="3.30.1470.10">
    <property type="entry name" value="Photosystem I PsaD, reaction center subunit II"/>
    <property type="match status" value="1"/>
</dbReference>
<protein>
    <recommendedName>
        <fullName evidence="5">Photosystem I reaction center subunit II</fullName>
    </recommendedName>
</protein>
<dbReference type="EMBL" id="UINC01220569">
    <property type="protein sequence ID" value="SVE48544.1"/>
    <property type="molecule type" value="Genomic_DNA"/>
</dbReference>
<evidence type="ECO:0008006" key="5">
    <source>
        <dbReference type="Google" id="ProtNLM"/>
    </source>
</evidence>
<evidence type="ECO:0000256" key="1">
    <source>
        <dbReference type="ARBA" id="ARBA00009926"/>
    </source>
</evidence>
<dbReference type="AlphaFoldDB" id="A0A383DW45"/>
<dbReference type="InterPro" id="IPR036579">
    <property type="entry name" value="PsaD_sf"/>
</dbReference>
<dbReference type="GO" id="GO:0015979">
    <property type="term" value="P:photosynthesis"/>
    <property type="evidence" value="ECO:0007669"/>
    <property type="project" value="UniProtKB-KW"/>
</dbReference>
<gene>
    <name evidence="4" type="ORF">METZ01_LOCUS501398</name>
</gene>
<keyword evidence="2" id="KW-0602">Photosynthesis</keyword>
<proteinExistence type="inferred from homology"/>
<accession>A0A383DW45</accession>
<organism evidence="4">
    <name type="scientific">marine metagenome</name>
    <dbReference type="NCBI Taxonomy" id="408172"/>
    <lineage>
        <taxon>unclassified sequences</taxon>
        <taxon>metagenomes</taxon>
        <taxon>ecological metagenomes</taxon>
    </lineage>
</organism>
<feature type="non-terminal residue" evidence="4">
    <location>
        <position position="98"/>
    </location>
</feature>
<dbReference type="PANTHER" id="PTHR31982:SF5">
    <property type="entry name" value="PHOTOSYSTEM I REACTION CENTER SUBUNIT II, CHLOROPLASTIC"/>
    <property type="match status" value="1"/>
</dbReference>
<dbReference type="SUPFAM" id="SSF64234">
    <property type="entry name" value="Photosystem I subunit PsaD"/>
    <property type="match status" value="1"/>
</dbReference>
<reference evidence="4" key="1">
    <citation type="submission" date="2018-05" db="EMBL/GenBank/DDBJ databases">
        <authorList>
            <person name="Lanie J.A."/>
            <person name="Ng W.-L."/>
            <person name="Kazmierczak K.M."/>
            <person name="Andrzejewski T.M."/>
            <person name="Davidsen T.M."/>
            <person name="Wayne K.J."/>
            <person name="Tettelin H."/>
            <person name="Glass J.I."/>
            <person name="Rusch D."/>
            <person name="Podicherti R."/>
            <person name="Tsui H.-C.T."/>
            <person name="Winkler M.E."/>
        </authorList>
    </citation>
    <scope>NUCLEOTIDE SEQUENCE</scope>
</reference>
<keyword evidence="3" id="KW-0603">Photosystem I</keyword>
<dbReference type="Pfam" id="PF02531">
    <property type="entry name" value="PsaD"/>
    <property type="match status" value="1"/>
</dbReference>
<comment type="similarity">
    <text evidence="1">Belongs to the PsaD family.</text>
</comment>
<evidence type="ECO:0000256" key="3">
    <source>
        <dbReference type="ARBA" id="ARBA00022836"/>
    </source>
</evidence>